<dbReference type="RefSeq" id="WP_277832359.1">
    <property type="nucleotide sequence ID" value="NZ_JARQZE010000004.1"/>
</dbReference>
<reference evidence="3" key="1">
    <citation type="journal article" date="2019" name="Int. J. Syst. Evol. Microbiol.">
        <title>The Global Catalogue of Microorganisms (GCM) 10K type strain sequencing project: providing services to taxonomists for standard genome sequencing and annotation.</title>
        <authorList>
            <consortium name="The Broad Institute Genomics Platform"/>
            <consortium name="The Broad Institute Genome Sequencing Center for Infectious Disease"/>
            <person name="Wu L."/>
            <person name="Ma J."/>
        </authorList>
    </citation>
    <scope>NUCLEOTIDE SEQUENCE [LARGE SCALE GENOMIC DNA]</scope>
    <source>
        <strain evidence="3">CCUG 48884</strain>
    </source>
</reference>
<gene>
    <name evidence="2" type="ORF">ACFQ4M_13375</name>
</gene>
<keyword evidence="1" id="KW-0472">Membrane</keyword>
<evidence type="ECO:0000313" key="2">
    <source>
        <dbReference type="EMBL" id="MFD1264571.1"/>
    </source>
</evidence>
<organism evidence="2 3">
    <name type="scientific">Thauera mechernichensis</name>
    <dbReference type="NCBI Taxonomy" id="82788"/>
    <lineage>
        <taxon>Bacteria</taxon>
        <taxon>Pseudomonadati</taxon>
        <taxon>Pseudomonadota</taxon>
        <taxon>Betaproteobacteria</taxon>
        <taxon>Rhodocyclales</taxon>
        <taxon>Zoogloeaceae</taxon>
        <taxon>Thauera</taxon>
    </lineage>
</organism>
<dbReference type="InterPro" id="IPR007359">
    <property type="entry name" value="SigmaE_reg_RseC_MucC"/>
</dbReference>
<accession>A0ABW3WFH4</accession>
<comment type="caution">
    <text evidence="2">The sequence shown here is derived from an EMBL/GenBank/DDBJ whole genome shotgun (WGS) entry which is preliminary data.</text>
</comment>
<keyword evidence="1" id="KW-0812">Transmembrane</keyword>
<evidence type="ECO:0000256" key="1">
    <source>
        <dbReference type="SAM" id="Phobius"/>
    </source>
</evidence>
<feature type="transmembrane region" description="Helical" evidence="1">
    <location>
        <begin position="108"/>
        <end position="128"/>
    </location>
</feature>
<feature type="transmembrane region" description="Helical" evidence="1">
    <location>
        <begin position="77"/>
        <end position="96"/>
    </location>
</feature>
<keyword evidence="3" id="KW-1185">Reference proteome</keyword>
<dbReference type="EMBL" id="JBHTMC010000026">
    <property type="protein sequence ID" value="MFD1264571.1"/>
    <property type="molecule type" value="Genomic_DNA"/>
</dbReference>
<dbReference type="Proteomes" id="UP001597158">
    <property type="component" value="Unassembled WGS sequence"/>
</dbReference>
<protein>
    <submittedName>
        <fullName evidence="2">SoxR reducing system RseC family protein</fullName>
    </submittedName>
</protein>
<sequence>MQARARVLRVERGTAWVKLSDKAGGCGRCDEPGGCRSMQITQALGAGKDEFALPLVPGIGPGDDVVISIPDGAALRAALASYGLATVLLVSGAGLGGLFADGRSGDTYALAGGLAGLLLAWATNRVLARSRNWRLGLRMDLAPASACVQGGPQR</sequence>
<dbReference type="PANTHER" id="PTHR35867:SF1">
    <property type="entry name" value="PROTEIN RSEC"/>
    <property type="match status" value="1"/>
</dbReference>
<dbReference type="Pfam" id="PF04246">
    <property type="entry name" value="RseC_MucC"/>
    <property type="match status" value="1"/>
</dbReference>
<dbReference type="PANTHER" id="PTHR35867">
    <property type="entry name" value="PROTEIN RSEC"/>
    <property type="match status" value="1"/>
</dbReference>
<evidence type="ECO:0000313" key="3">
    <source>
        <dbReference type="Proteomes" id="UP001597158"/>
    </source>
</evidence>
<name>A0ABW3WFH4_9RHOO</name>
<keyword evidence="1" id="KW-1133">Transmembrane helix</keyword>
<proteinExistence type="predicted"/>